<evidence type="ECO:0000256" key="3">
    <source>
        <dbReference type="ARBA" id="ARBA00022723"/>
    </source>
</evidence>
<keyword evidence="5 6" id="KW-0408">Iron</keyword>
<proteinExistence type="predicted"/>
<evidence type="ECO:0000256" key="6">
    <source>
        <dbReference type="PROSITE-ProRule" id="PRU00433"/>
    </source>
</evidence>
<name>G7ZFN5_AZOL4</name>
<dbReference type="Proteomes" id="UP000005667">
    <property type="component" value="Plasmid AZO_p3"/>
</dbReference>
<dbReference type="PANTHER" id="PTHR37823:SF4">
    <property type="entry name" value="MENAQUINOL-CYTOCHROME C REDUCTASE CYTOCHROME B_C SUBUNIT"/>
    <property type="match status" value="1"/>
</dbReference>
<evidence type="ECO:0000256" key="5">
    <source>
        <dbReference type="ARBA" id="ARBA00023004"/>
    </source>
</evidence>
<keyword evidence="4" id="KW-0249">Electron transport</keyword>
<dbReference type="SUPFAM" id="SSF46626">
    <property type="entry name" value="Cytochrome c"/>
    <property type="match status" value="1"/>
</dbReference>
<evidence type="ECO:0000256" key="2">
    <source>
        <dbReference type="ARBA" id="ARBA00022617"/>
    </source>
</evidence>
<dbReference type="PANTHER" id="PTHR37823">
    <property type="entry name" value="CYTOCHROME C-553-LIKE"/>
    <property type="match status" value="1"/>
</dbReference>
<evidence type="ECO:0000259" key="7">
    <source>
        <dbReference type="PROSITE" id="PS51007"/>
    </source>
</evidence>
<keyword evidence="1" id="KW-0813">Transport</keyword>
<dbReference type="HOGENOM" id="CLU_084762_1_0_5"/>
<dbReference type="EMBL" id="FQ311871">
    <property type="protein sequence ID" value="CBS90405.1"/>
    <property type="molecule type" value="Genomic_DNA"/>
</dbReference>
<dbReference type="Gene3D" id="1.10.760.10">
    <property type="entry name" value="Cytochrome c-like domain"/>
    <property type="match status" value="1"/>
</dbReference>
<dbReference type="NCBIfam" id="TIGR04494">
    <property type="entry name" value="c550_PedF"/>
    <property type="match status" value="1"/>
</dbReference>
<dbReference type="GO" id="GO:0046872">
    <property type="term" value="F:metal ion binding"/>
    <property type="evidence" value="ECO:0007669"/>
    <property type="project" value="UniProtKB-KW"/>
</dbReference>
<accession>G7ZFN5</accession>
<evidence type="ECO:0000256" key="1">
    <source>
        <dbReference type="ARBA" id="ARBA00022448"/>
    </source>
</evidence>
<dbReference type="GO" id="GO:0020037">
    <property type="term" value="F:heme binding"/>
    <property type="evidence" value="ECO:0007669"/>
    <property type="project" value="InterPro"/>
</dbReference>
<dbReference type="AlphaFoldDB" id="G7ZFN5"/>
<dbReference type="KEGG" id="ali:AZOLI_p30593"/>
<keyword evidence="8" id="KW-0614">Plasmid</keyword>
<dbReference type="Pfam" id="PF13442">
    <property type="entry name" value="Cytochrome_CBB3"/>
    <property type="match status" value="1"/>
</dbReference>
<reference evidence="9" key="1">
    <citation type="journal article" date="2011" name="PLoS Genet.">
        <title>Azospirillum genomes reveal transition of bacteria from aquatic to terrestrial environments.</title>
        <authorList>
            <person name="Wisniewski-Dye F."/>
            <person name="Borziak K."/>
            <person name="Khalsa-Moyers G."/>
            <person name="Alexandre G."/>
            <person name="Sukharnikov L.O."/>
            <person name="Wuichet K."/>
            <person name="Hurst G.B."/>
            <person name="McDonald W.H."/>
            <person name="Robertson J.S."/>
            <person name="Barbe V."/>
            <person name="Calteau A."/>
            <person name="Rouy Z."/>
            <person name="Mangenot S."/>
            <person name="Prigent-Combaret C."/>
            <person name="Normand P."/>
            <person name="Boyer M."/>
            <person name="Siguier P."/>
            <person name="Dessaux Y."/>
            <person name="Elmerich C."/>
            <person name="Condemine G."/>
            <person name="Krishnen G."/>
            <person name="Kennedy I."/>
            <person name="Paterson A.H."/>
            <person name="Gonzalez V."/>
            <person name="Mavingui P."/>
            <person name="Zhulin I.B."/>
        </authorList>
    </citation>
    <scope>NUCLEOTIDE SEQUENCE [LARGE SCALE GENOMIC DNA]</scope>
    <source>
        <strain evidence="9">4B</strain>
    </source>
</reference>
<dbReference type="InterPro" id="IPR030991">
    <property type="entry name" value="c550_proteobact"/>
</dbReference>
<organism evidence="8 9">
    <name type="scientific">Azospirillum lipoferum (strain 4B)</name>
    <dbReference type="NCBI Taxonomy" id="862719"/>
    <lineage>
        <taxon>Bacteria</taxon>
        <taxon>Pseudomonadati</taxon>
        <taxon>Pseudomonadota</taxon>
        <taxon>Alphaproteobacteria</taxon>
        <taxon>Rhodospirillales</taxon>
        <taxon>Azospirillaceae</taxon>
        <taxon>Azospirillum</taxon>
    </lineage>
</organism>
<sequence length="152" mass="16387">MTHSTATPPLPRRRPALHAAALAGVLALALPGLVYAHGDVVPQAVDTSGLEKLGDKWRDSNPYRSNQRAIEIGASAFNQNCARCHGLGAVSGGIAPDLRYLEKGDAGDEWFKERVINGSIRNGVTYMPAFGEALGQEALWAIRSWLETVHEE</sequence>
<protein>
    <submittedName>
        <fullName evidence="8">Cytochrome c550</fullName>
    </submittedName>
</protein>
<dbReference type="InterPro" id="IPR036909">
    <property type="entry name" value="Cyt_c-like_dom_sf"/>
</dbReference>
<feature type="domain" description="Cytochrome c" evidence="7">
    <location>
        <begin position="68"/>
        <end position="150"/>
    </location>
</feature>
<dbReference type="InterPro" id="IPR009056">
    <property type="entry name" value="Cyt_c-like_dom"/>
</dbReference>
<evidence type="ECO:0000256" key="4">
    <source>
        <dbReference type="ARBA" id="ARBA00022982"/>
    </source>
</evidence>
<geneLocation type="plasmid" evidence="8 9">
    <name>AZO_p3</name>
</geneLocation>
<evidence type="ECO:0000313" key="9">
    <source>
        <dbReference type="Proteomes" id="UP000005667"/>
    </source>
</evidence>
<keyword evidence="9" id="KW-1185">Reference proteome</keyword>
<evidence type="ECO:0000313" key="8">
    <source>
        <dbReference type="EMBL" id="CBS90405.1"/>
    </source>
</evidence>
<keyword evidence="2 6" id="KW-0349">Heme</keyword>
<dbReference type="GO" id="GO:0009055">
    <property type="term" value="F:electron transfer activity"/>
    <property type="evidence" value="ECO:0007669"/>
    <property type="project" value="InterPro"/>
</dbReference>
<dbReference type="RefSeq" id="WP_014249842.1">
    <property type="nucleotide sequence ID" value="NC_016623.1"/>
</dbReference>
<dbReference type="InterPro" id="IPR051811">
    <property type="entry name" value="Cytochrome_c550/c551-like"/>
</dbReference>
<keyword evidence="3 6" id="KW-0479">Metal-binding</keyword>
<gene>
    <name evidence="8" type="ordered locus">AZOLI_p30593</name>
</gene>
<dbReference type="PROSITE" id="PS51007">
    <property type="entry name" value="CYTC"/>
    <property type="match status" value="1"/>
</dbReference>